<gene>
    <name evidence="6" type="ORF">PRZ03_10750</name>
</gene>
<comment type="similarity">
    <text evidence="1">Belongs to the HipA Ser/Thr kinase family.</text>
</comment>
<dbReference type="InterPro" id="IPR052028">
    <property type="entry name" value="HipA_Ser/Thr_kinase"/>
</dbReference>
<dbReference type="NCBIfam" id="TIGR03071">
    <property type="entry name" value="couple_hipA"/>
    <property type="match status" value="1"/>
</dbReference>
<comment type="caution">
    <text evidence="6">The sequence shown here is derived from an EMBL/GenBank/DDBJ whole genome shotgun (WGS) entry which is preliminary data.</text>
</comment>
<dbReference type="Pfam" id="PF07804">
    <property type="entry name" value="HipA_C"/>
    <property type="match status" value="1"/>
</dbReference>
<organism evidence="6 7">
    <name type="scientific">Roseateles albus</name>
    <dbReference type="NCBI Taxonomy" id="2987525"/>
    <lineage>
        <taxon>Bacteria</taxon>
        <taxon>Pseudomonadati</taxon>
        <taxon>Pseudomonadota</taxon>
        <taxon>Betaproteobacteria</taxon>
        <taxon>Burkholderiales</taxon>
        <taxon>Sphaerotilaceae</taxon>
        <taxon>Roseateles</taxon>
    </lineage>
</organism>
<keyword evidence="3" id="KW-0418">Kinase</keyword>
<evidence type="ECO:0000256" key="3">
    <source>
        <dbReference type="ARBA" id="ARBA00022777"/>
    </source>
</evidence>
<keyword evidence="2" id="KW-0808">Transferase</keyword>
<accession>A0ABT5KF23</accession>
<name>A0ABT5KF23_9BURK</name>
<evidence type="ECO:0000256" key="1">
    <source>
        <dbReference type="ARBA" id="ARBA00010164"/>
    </source>
</evidence>
<dbReference type="InterPro" id="IPR012893">
    <property type="entry name" value="HipA-like_C"/>
</dbReference>
<dbReference type="PANTHER" id="PTHR37419">
    <property type="entry name" value="SERINE/THREONINE-PROTEIN KINASE TOXIN HIPA"/>
    <property type="match status" value="1"/>
</dbReference>
<reference evidence="6 7" key="1">
    <citation type="submission" date="2022-10" db="EMBL/GenBank/DDBJ databases">
        <title>Paucibacter sp. hw1 Genome sequencing.</title>
        <authorList>
            <person name="Park S."/>
        </authorList>
    </citation>
    <scope>NUCLEOTIDE SEQUENCE [LARGE SCALE GENOMIC DNA]</scope>
    <source>
        <strain evidence="7">hw1</strain>
    </source>
</reference>
<dbReference type="Proteomes" id="UP001221189">
    <property type="component" value="Unassembled WGS sequence"/>
</dbReference>
<evidence type="ECO:0000259" key="5">
    <source>
        <dbReference type="Pfam" id="PF13657"/>
    </source>
</evidence>
<feature type="domain" description="HipA-like C-terminal" evidence="4">
    <location>
        <begin position="157"/>
        <end position="407"/>
    </location>
</feature>
<evidence type="ECO:0000259" key="4">
    <source>
        <dbReference type="Pfam" id="PF07804"/>
    </source>
</evidence>
<feature type="domain" description="HipA N-terminal subdomain 1" evidence="5">
    <location>
        <begin position="10"/>
        <end position="110"/>
    </location>
</feature>
<dbReference type="EMBL" id="JAQQXT010000005">
    <property type="protein sequence ID" value="MDC8772049.1"/>
    <property type="molecule type" value="Genomic_DNA"/>
</dbReference>
<dbReference type="PANTHER" id="PTHR37419:SF1">
    <property type="entry name" value="SERINE_THREONINE-PROTEIN KINASE TOXIN HIPA"/>
    <property type="match status" value="1"/>
</dbReference>
<dbReference type="CDD" id="cd17808">
    <property type="entry name" value="HipA_Ec_like"/>
    <property type="match status" value="1"/>
</dbReference>
<protein>
    <submittedName>
        <fullName evidence="6">Type II toxin-antitoxin system HipA family toxin</fullName>
    </submittedName>
</protein>
<evidence type="ECO:0000256" key="2">
    <source>
        <dbReference type="ARBA" id="ARBA00022679"/>
    </source>
</evidence>
<dbReference type="InterPro" id="IPR017508">
    <property type="entry name" value="HipA_N1"/>
</dbReference>
<proteinExistence type="inferred from homology"/>
<evidence type="ECO:0000313" key="7">
    <source>
        <dbReference type="Proteomes" id="UP001221189"/>
    </source>
</evidence>
<dbReference type="Pfam" id="PF13657">
    <property type="entry name" value="Couple_hipA"/>
    <property type="match status" value="1"/>
</dbReference>
<keyword evidence="7" id="KW-1185">Reference proteome</keyword>
<evidence type="ECO:0000313" key="6">
    <source>
        <dbReference type="EMBL" id="MDC8772049.1"/>
    </source>
</evidence>
<dbReference type="RefSeq" id="WP_273600294.1">
    <property type="nucleotide sequence ID" value="NZ_JAQQXT010000005.1"/>
</dbReference>
<sequence length="444" mass="49106">MGRATSARALSVWANGERVGTWTIPARGDMEFVYDPDWITSEAGRPLSLSMPFTGVQALRGAPVHNYFENLLPDSEPIRKRLATRFKTDTLEAFDLLEAIGRDCVGAIQLLRADESPVNFASIEGTSLNESEVEELLLLAAGSGAHPGVEDDDNFRISLAGAQEKTALLWHDGQWKRPHGSTPTSHILKLPIGLVGARKADFGTSVENEWLCMELMRELGLPTAKTQILQFGSQKVLSVERFDRQMHSSGTWLLRLPQEDFCQVGGTAPHRKYEADGGPGIADIARVLVGSVNAQTDLKNFLKTQLLFWMMAAPDGHAKNFSLRIMPRGRYALTPLYDVMSIWPVEGSGASQFSWHKAKLAMALHSKNRHYNFKDIQRRHFNATAAKFFQRESAEDVIEEVLEDLERTIAAVTARLPAGYPEKVATSVFAGLRHTAKLLANSAP</sequence>